<organism evidence="1 2">
    <name type="scientific">Pseudonocardia acidicola</name>
    <dbReference type="NCBI Taxonomy" id="2724939"/>
    <lineage>
        <taxon>Bacteria</taxon>
        <taxon>Bacillati</taxon>
        <taxon>Actinomycetota</taxon>
        <taxon>Actinomycetes</taxon>
        <taxon>Pseudonocardiales</taxon>
        <taxon>Pseudonocardiaceae</taxon>
        <taxon>Pseudonocardia</taxon>
    </lineage>
</organism>
<sequence>MALELPIKKTTQAPSPEVWCRICGCRVRGHASGIAELCSRPCCREAYVARPEVE</sequence>
<dbReference type="EMBL" id="JAAXLA010000007">
    <property type="protein sequence ID" value="NMH96865.1"/>
    <property type="molecule type" value="Genomic_DNA"/>
</dbReference>
<reference evidence="1 2" key="1">
    <citation type="submission" date="2020-04" db="EMBL/GenBank/DDBJ databases">
        <authorList>
            <person name="Klaysubun C."/>
            <person name="Duangmal K."/>
            <person name="Lipun K."/>
        </authorList>
    </citation>
    <scope>NUCLEOTIDE SEQUENCE [LARGE SCALE GENOMIC DNA]</scope>
    <source>
        <strain evidence="1 2">K10HN5</strain>
    </source>
</reference>
<dbReference type="Proteomes" id="UP000820669">
    <property type="component" value="Unassembled WGS sequence"/>
</dbReference>
<accession>A0ABX1S5K7</accession>
<keyword evidence="2" id="KW-1185">Reference proteome</keyword>
<evidence type="ECO:0000313" key="2">
    <source>
        <dbReference type="Proteomes" id="UP000820669"/>
    </source>
</evidence>
<protein>
    <submittedName>
        <fullName evidence="1">Uncharacterized protein</fullName>
    </submittedName>
</protein>
<proteinExistence type="predicted"/>
<evidence type="ECO:0000313" key="1">
    <source>
        <dbReference type="EMBL" id="NMH96865.1"/>
    </source>
</evidence>
<gene>
    <name evidence="1" type="ORF">HF526_05975</name>
</gene>
<comment type="caution">
    <text evidence="1">The sequence shown here is derived from an EMBL/GenBank/DDBJ whole genome shotgun (WGS) entry which is preliminary data.</text>
</comment>
<name>A0ABX1S5K7_9PSEU</name>
<dbReference type="RefSeq" id="WP_169380249.1">
    <property type="nucleotide sequence ID" value="NZ_JAAXLA010000007.1"/>
</dbReference>